<keyword evidence="1" id="KW-1133">Transmembrane helix</keyword>
<keyword evidence="3" id="KW-0378">Hydrolase</keyword>
<dbReference type="InterPro" id="IPR011335">
    <property type="entry name" value="Restrct_endonuc-II-like"/>
</dbReference>
<evidence type="ECO:0000313" key="4">
    <source>
        <dbReference type="Proteomes" id="UP001517367"/>
    </source>
</evidence>
<dbReference type="InterPro" id="IPR007560">
    <property type="entry name" value="Restrct_endonuc_IV_Mrr"/>
</dbReference>
<dbReference type="EMBL" id="SRMP02000050">
    <property type="protein sequence ID" value="MFN0293457.1"/>
    <property type="molecule type" value="Genomic_DNA"/>
</dbReference>
<dbReference type="Proteomes" id="UP001517367">
    <property type="component" value="Unassembled WGS sequence"/>
</dbReference>
<dbReference type="RefSeq" id="WP_138729131.1">
    <property type="nucleotide sequence ID" value="NZ_SRMP02000050.1"/>
</dbReference>
<dbReference type="GO" id="GO:0016787">
    <property type="term" value="F:hydrolase activity"/>
    <property type="evidence" value="ECO:0007669"/>
    <property type="project" value="UniProtKB-KW"/>
</dbReference>
<dbReference type="SUPFAM" id="SSF52980">
    <property type="entry name" value="Restriction endonuclease-like"/>
    <property type="match status" value="1"/>
</dbReference>
<feature type="transmembrane region" description="Helical" evidence="1">
    <location>
        <begin position="12"/>
        <end position="32"/>
    </location>
</feature>
<evidence type="ECO:0000259" key="2">
    <source>
        <dbReference type="Pfam" id="PF04471"/>
    </source>
</evidence>
<evidence type="ECO:0000313" key="3">
    <source>
        <dbReference type="EMBL" id="MFN0293457.1"/>
    </source>
</evidence>
<dbReference type="GO" id="GO:0004519">
    <property type="term" value="F:endonuclease activity"/>
    <property type="evidence" value="ECO:0007669"/>
    <property type="project" value="UniProtKB-KW"/>
</dbReference>
<comment type="caution">
    <text evidence="3">The sequence shown here is derived from an EMBL/GenBank/DDBJ whole genome shotgun (WGS) entry which is preliminary data.</text>
</comment>
<dbReference type="Pfam" id="PF04471">
    <property type="entry name" value="Mrr_cat"/>
    <property type="match status" value="1"/>
</dbReference>
<evidence type="ECO:0000256" key="1">
    <source>
        <dbReference type="SAM" id="Phobius"/>
    </source>
</evidence>
<accession>A0ABW9JR86</accession>
<feature type="transmembrane region" description="Helical" evidence="1">
    <location>
        <begin position="141"/>
        <end position="162"/>
    </location>
</feature>
<proteinExistence type="predicted"/>
<keyword evidence="3" id="KW-0540">Nuclease</keyword>
<keyword evidence="4" id="KW-1185">Reference proteome</keyword>
<organism evidence="3 4">
    <name type="scientific">Pedobacter helvus</name>
    <dbReference type="NCBI Taxonomy" id="2563444"/>
    <lineage>
        <taxon>Bacteria</taxon>
        <taxon>Pseudomonadati</taxon>
        <taxon>Bacteroidota</taxon>
        <taxon>Sphingobacteriia</taxon>
        <taxon>Sphingobacteriales</taxon>
        <taxon>Sphingobacteriaceae</taxon>
        <taxon>Pedobacter</taxon>
    </lineage>
</organism>
<dbReference type="EC" id="3.1.21.-" evidence="3"/>
<sequence length="313" mass="36414">MKALWNIFVKNLSNIMSLIGILLSVYFGVYYVPVWLEDAEKQKFYNAQASLEQSIKELIFSDSTCNYAEIQSLVKSKEIILNKNYPLSTEQIMIKVEASFMDDKFLPLVKRRQLIAESQLIRKTIPPNINKVEKKKSSLPLLGWVSIIFTITSTFAAIYGYYLRYLKEKETQEEINNQVSQVEAEFTVSRNGFAFESEIVRALQNYPGIEMVRQNEHMDWGFDIEFIYQGRTIYVEVKYLTSSKIGLASIQKFFHRQKGKQGEFWFVHNNELTKMSQHKFEELNQISGSARRCKLIQTSSAADFTKKLNTLLH</sequence>
<name>A0ABW9JR86_9SPHI</name>
<protein>
    <submittedName>
        <fullName evidence="3">Restriction endonuclease</fullName>
        <ecNumber evidence="3">3.1.21.-</ecNumber>
    </submittedName>
</protein>
<feature type="domain" description="Restriction endonuclease type IV Mrr" evidence="2">
    <location>
        <begin position="192"/>
        <end position="286"/>
    </location>
</feature>
<keyword evidence="1" id="KW-0472">Membrane</keyword>
<keyword evidence="3" id="KW-0255">Endonuclease</keyword>
<keyword evidence="1" id="KW-0812">Transmembrane</keyword>
<reference evidence="3 4" key="1">
    <citation type="submission" date="2024-12" db="EMBL/GenBank/DDBJ databases">
        <authorList>
            <person name="Hu S."/>
        </authorList>
    </citation>
    <scope>NUCLEOTIDE SEQUENCE [LARGE SCALE GENOMIC DNA]</scope>
    <source>
        <strain evidence="3 4">P-25</strain>
    </source>
</reference>
<gene>
    <name evidence="3" type="ORF">E5L68_018905</name>
</gene>